<dbReference type="Ensembl" id="ENSPMGT00000008302.1">
    <property type="protein sequence ID" value="ENSPMGP00000007799.1"/>
    <property type="gene ID" value="ENSPMGG00000006471.1"/>
</dbReference>
<evidence type="ECO:0000256" key="2">
    <source>
        <dbReference type="ARBA" id="ARBA00023136"/>
    </source>
</evidence>
<name>A0A3B3ZTJ5_9GOBI</name>
<dbReference type="SUPFAM" id="SSF48726">
    <property type="entry name" value="Immunoglobulin"/>
    <property type="match status" value="1"/>
</dbReference>
<protein>
    <recommendedName>
        <fullName evidence="4">Immunoglobulin V-set domain-containing protein</fullName>
    </recommendedName>
</protein>
<dbReference type="Proteomes" id="UP000261520">
    <property type="component" value="Unplaced"/>
</dbReference>
<sequence>NEVRIRQFVSLVFLYKRGLYYGHGLDGQSEQFRGRVVFFKDELTSGNASIKIQNTRLEDNGTYTCVLFKPKTNEVEKEITIRLNVVWVSCVLELR</sequence>
<evidence type="ECO:0000313" key="6">
    <source>
        <dbReference type="Proteomes" id="UP000261520"/>
    </source>
</evidence>
<dbReference type="AlphaFoldDB" id="A0A3B3ZTJ5"/>
<evidence type="ECO:0000259" key="4">
    <source>
        <dbReference type="Pfam" id="PF07686"/>
    </source>
</evidence>
<dbReference type="Gene3D" id="2.60.40.10">
    <property type="entry name" value="Immunoglobulins"/>
    <property type="match status" value="1"/>
</dbReference>
<dbReference type="InterPro" id="IPR013106">
    <property type="entry name" value="Ig_V-set"/>
</dbReference>
<reference evidence="5" key="2">
    <citation type="submission" date="2025-09" db="UniProtKB">
        <authorList>
            <consortium name="Ensembl"/>
        </authorList>
    </citation>
    <scope>IDENTIFICATION</scope>
</reference>
<keyword evidence="2" id="KW-0472">Membrane</keyword>
<reference evidence="5" key="1">
    <citation type="submission" date="2025-08" db="UniProtKB">
        <authorList>
            <consortium name="Ensembl"/>
        </authorList>
    </citation>
    <scope>IDENTIFICATION</scope>
</reference>
<evidence type="ECO:0000256" key="1">
    <source>
        <dbReference type="ARBA" id="ARBA00004370"/>
    </source>
</evidence>
<accession>A0A3B3ZTJ5</accession>
<organism evidence="5 6">
    <name type="scientific">Periophthalmus magnuspinnatus</name>
    <dbReference type="NCBI Taxonomy" id="409849"/>
    <lineage>
        <taxon>Eukaryota</taxon>
        <taxon>Metazoa</taxon>
        <taxon>Chordata</taxon>
        <taxon>Craniata</taxon>
        <taxon>Vertebrata</taxon>
        <taxon>Euteleostomi</taxon>
        <taxon>Actinopterygii</taxon>
        <taxon>Neopterygii</taxon>
        <taxon>Teleostei</taxon>
        <taxon>Neoteleostei</taxon>
        <taxon>Acanthomorphata</taxon>
        <taxon>Gobiaria</taxon>
        <taxon>Gobiiformes</taxon>
        <taxon>Gobioidei</taxon>
        <taxon>Gobiidae</taxon>
        <taxon>Oxudercinae</taxon>
        <taxon>Periophthalmus</taxon>
    </lineage>
</organism>
<dbReference type="Pfam" id="PF07686">
    <property type="entry name" value="V-set"/>
    <property type="match status" value="1"/>
</dbReference>
<feature type="domain" description="Immunoglobulin V-set" evidence="4">
    <location>
        <begin position="20"/>
        <end position="85"/>
    </location>
</feature>
<evidence type="ECO:0000256" key="3">
    <source>
        <dbReference type="ARBA" id="ARBA00023319"/>
    </source>
</evidence>
<evidence type="ECO:0000313" key="5">
    <source>
        <dbReference type="Ensembl" id="ENSPMGP00000007799.1"/>
    </source>
</evidence>
<dbReference type="InterPro" id="IPR013783">
    <property type="entry name" value="Ig-like_fold"/>
</dbReference>
<dbReference type="InterPro" id="IPR050504">
    <property type="entry name" value="IgSF_BTN/MOG"/>
</dbReference>
<proteinExistence type="predicted"/>
<dbReference type="PANTHER" id="PTHR24100">
    <property type="entry name" value="BUTYROPHILIN"/>
    <property type="match status" value="1"/>
</dbReference>
<dbReference type="GO" id="GO:0016020">
    <property type="term" value="C:membrane"/>
    <property type="evidence" value="ECO:0007669"/>
    <property type="project" value="UniProtKB-SubCell"/>
</dbReference>
<comment type="subcellular location">
    <subcellularLocation>
        <location evidence="1">Membrane</location>
    </subcellularLocation>
</comment>
<keyword evidence="6" id="KW-1185">Reference proteome</keyword>
<keyword evidence="3" id="KW-0393">Immunoglobulin domain</keyword>
<dbReference type="InterPro" id="IPR036179">
    <property type="entry name" value="Ig-like_dom_sf"/>
</dbReference>